<feature type="compositionally biased region" description="Polar residues" evidence="1">
    <location>
        <begin position="132"/>
        <end position="160"/>
    </location>
</feature>
<feature type="compositionally biased region" description="Basic and acidic residues" evidence="1">
    <location>
        <begin position="108"/>
        <end position="129"/>
    </location>
</feature>
<evidence type="ECO:0000313" key="3">
    <source>
        <dbReference type="Proteomes" id="UP000234323"/>
    </source>
</evidence>
<feature type="compositionally biased region" description="Basic and acidic residues" evidence="1">
    <location>
        <begin position="194"/>
        <end position="209"/>
    </location>
</feature>
<gene>
    <name evidence="2" type="ORF">RhiirA4_478670</name>
</gene>
<keyword evidence="3" id="KW-1185">Reference proteome</keyword>
<name>A0A2I1HFB2_9GLOM</name>
<feature type="compositionally biased region" description="Polar residues" evidence="1">
    <location>
        <begin position="89"/>
        <end position="106"/>
    </location>
</feature>
<sequence length="309" mass="34860">MRIRKNIKKSFLPSKQIANIIGKGESPVVSVLIESSSMSARSQLRLPKPLQNPAINFGKILLYEGIKRRIVPNIEDEDDAVRKKRTVNSKRSSNISNRDTGITGISNDIRREQITTPERTLETPERTPRETSCASSRTSKTPSRDNISNRDTGITGISNNIRREHITTPERTLETPERTPRETSHASSGISKTPSRDNEDIRVIQESSRRNLSPFSLVSDDEDGDMESLQGPPFNNNNLSRLQQTDEIKVERVVKGFINVFVRNSAIWNEFKEVVESISKPVIIPSIKGKEVRKYDSTTITQQVINNLL</sequence>
<dbReference type="Proteomes" id="UP000234323">
    <property type="component" value="Unassembled WGS sequence"/>
</dbReference>
<organism evidence="2 3">
    <name type="scientific">Rhizophagus irregularis</name>
    <dbReference type="NCBI Taxonomy" id="588596"/>
    <lineage>
        <taxon>Eukaryota</taxon>
        <taxon>Fungi</taxon>
        <taxon>Fungi incertae sedis</taxon>
        <taxon>Mucoromycota</taxon>
        <taxon>Glomeromycotina</taxon>
        <taxon>Glomeromycetes</taxon>
        <taxon>Glomerales</taxon>
        <taxon>Glomeraceae</taxon>
        <taxon>Rhizophagus</taxon>
    </lineage>
</organism>
<accession>A0A2I1HFB2</accession>
<dbReference type="EMBL" id="LLXI01002591">
    <property type="protein sequence ID" value="PKY57535.1"/>
    <property type="molecule type" value="Genomic_DNA"/>
</dbReference>
<evidence type="ECO:0000313" key="2">
    <source>
        <dbReference type="EMBL" id="PKY57535.1"/>
    </source>
</evidence>
<evidence type="ECO:0000256" key="1">
    <source>
        <dbReference type="SAM" id="MobiDB-lite"/>
    </source>
</evidence>
<feature type="compositionally biased region" description="Basic and acidic residues" evidence="1">
    <location>
        <begin position="161"/>
        <end position="184"/>
    </location>
</feature>
<comment type="caution">
    <text evidence="2">The sequence shown here is derived from an EMBL/GenBank/DDBJ whole genome shotgun (WGS) entry which is preliminary data.</text>
</comment>
<feature type="region of interest" description="Disordered" evidence="1">
    <location>
        <begin position="84"/>
        <end position="237"/>
    </location>
</feature>
<protein>
    <submittedName>
        <fullName evidence="2">Uncharacterized protein</fullName>
    </submittedName>
</protein>
<proteinExistence type="predicted"/>
<reference evidence="2 3" key="1">
    <citation type="submission" date="2015-10" db="EMBL/GenBank/DDBJ databases">
        <title>Genome analyses suggest a sexual origin of heterokaryosis in a supposedly ancient asexual fungus.</title>
        <authorList>
            <person name="Ropars J."/>
            <person name="Sedzielewska K."/>
            <person name="Noel J."/>
            <person name="Charron P."/>
            <person name="Farinelli L."/>
            <person name="Marton T."/>
            <person name="Kruger M."/>
            <person name="Pelin A."/>
            <person name="Brachmann A."/>
            <person name="Corradi N."/>
        </authorList>
    </citation>
    <scope>NUCLEOTIDE SEQUENCE [LARGE SCALE GENOMIC DNA]</scope>
    <source>
        <strain evidence="2 3">A4</strain>
    </source>
</reference>
<dbReference type="AlphaFoldDB" id="A0A2I1HFB2"/>